<dbReference type="InterPro" id="IPR011115">
    <property type="entry name" value="SecA_DEAD"/>
</dbReference>
<keyword evidence="3" id="KW-1185">Reference proteome</keyword>
<dbReference type="Pfam" id="PF07517">
    <property type="entry name" value="SecA_DEAD"/>
    <property type="match status" value="1"/>
</dbReference>
<dbReference type="GO" id="GO:0006418">
    <property type="term" value="P:tRNA aminoacylation for protein translation"/>
    <property type="evidence" value="ECO:0007669"/>
    <property type="project" value="InterPro"/>
</dbReference>
<sequence length="131" mass="14863">MVLHKGEIAEMRTGEGNTFVAILPAYLNRDYGEESEGLHIVQEYVKSHLDLVMILEVMRIIAVALSPVAPGLSGRIYSPLDFSEDQFDALTWLSNYSSTKGVIYCKPHFEQLFKETVFEQLFKKNGNFSKN</sequence>
<dbReference type="GO" id="GO:0005524">
    <property type="term" value="F:ATP binding"/>
    <property type="evidence" value="ECO:0007669"/>
    <property type="project" value="InterPro"/>
</dbReference>
<dbReference type="Gene3D" id="3.40.50.300">
    <property type="entry name" value="P-loop containing nucleotide triphosphate hydrolases"/>
    <property type="match status" value="1"/>
</dbReference>
<name>A0AAP0P505_9MAGN</name>
<dbReference type="GO" id="GO:0016020">
    <property type="term" value="C:membrane"/>
    <property type="evidence" value="ECO:0007669"/>
    <property type="project" value="InterPro"/>
</dbReference>
<dbReference type="GO" id="GO:0017038">
    <property type="term" value="P:protein import"/>
    <property type="evidence" value="ECO:0007669"/>
    <property type="project" value="InterPro"/>
</dbReference>
<evidence type="ECO:0000313" key="2">
    <source>
        <dbReference type="EMBL" id="KAK9131317.1"/>
    </source>
</evidence>
<evidence type="ECO:0000313" key="3">
    <source>
        <dbReference type="Proteomes" id="UP001417504"/>
    </source>
</evidence>
<reference evidence="2 3" key="1">
    <citation type="submission" date="2024-01" db="EMBL/GenBank/DDBJ databases">
        <title>Genome assemblies of Stephania.</title>
        <authorList>
            <person name="Yang L."/>
        </authorList>
    </citation>
    <scope>NUCLEOTIDE SEQUENCE [LARGE SCALE GENOMIC DNA]</scope>
    <source>
        <strain evidence="2">QJT</strain>
        <tissue evidence="2">Leaf</tissue>
    </source>
</reference>
<proteinExistence type="predicted"/>
<dbReference type="GO" id="GO:0004812">
    <property type="term" value="F:aminoacyl-tRNA ligase activity"/>
    <property type="evidence" value="ECO:0007669"/>
    <property type="project" value="InterPro"/>
</dbReference>
<dbReference type="Proteomes" id="UP001417504">
    <property type="component" value="Unassembled WGS sequence"/>
</dbReference>
<accession>A0AAP0P505</accession>
<dbReference type="SUPFAM" id="SSF57716">
    <property type="entry name" value="Glucocorticoid receptor-like (DNA-binding domain)"/>
    <property type="match status" value="1"/>
</dbReference>
<dbReference type="InterPro" id="IPR014018">
    <property type="entry name" value="SecA_motor_DEAD"/>
</dbReference>
<comment type="caution">
    <text evidence="2">The sequence shown here is derived from an EMBL/GenBank/DDBJ whole genome shotgun (WGS) entry which is preliminary data.</text>
</comment>
<organism evidence="2 3">
    <name type="scientific">Stephania japonica</name>
    <dbReference type="NCBI Taxonomy" id="461633"/>
    <lineage>
        <taxon>Eukaryota</taxon>
        <taxon>Viridiplantae</taxon>
        <taxon>Streptophyta</taxon>
        <taxon>Embryophyta</taxon>
        <taxon>Tracheophyta</taxon>
        <taxon>Spermatophyta</taxon>
        <taxon>Magnoliopsida</taxon>
        <taxon>Ranunculales</taxon>
        <taxon>Menispermaceae</taxon>
        <taxon>Menispermoideae</taxon>
        <taxon>Cissampelideae</taxon>
        <taxon>Stephania</taxon>
    </lineage>
</organism>
<feature type="domain" description="SecA family profile" evidence="1">
    <location>
        <begin position="1"/>
        <end position="131"/>
    </location>
</feature>
<evidence type="ECO:0000259" key="1">
    <source>
        <dbReference type="PROSITE" id="PS51196"/>
    </source>
</evidence>
<dbReference type="PROSITE" id="PS51196">
    <property type="entry name" value="SECA_MOTOR_DEAD"/>
    <property type="match status" value="1"/>
</dbReference>
<dbReference type="InterPro" id="IPR009080">
    <property type="entry name" value="tRNAsynth_Ia_anticodon-bd"/>
</dbReference>
<dbReference type="SUPFAM" id="SSF47323">
    <property type="entry name" value="Anticodon-binding domain of a subclass of class I aminoacyl-tRNA synthetases"/>
    <property type="match status" value="1"/>
</dbReference>
<dbReference type="AlphaFoldDB" id="A0AAP0P505"/>
<dbReference type="EMBL" id="JBBNAE010000004">
    <property type="protein sequence ID" value="KAK9131317.1"/>
    <property type="molecule type" value="Genomic_DNA"/>
</dbReference>
<gene>
    <name evidence="2" type="ORF">Sjap_011804</name>
</gene>
<protein>
    <recommendedName>
        <fullName evidence="1">SecA family profile domain-containing protein</fullName>
    </recommendedName>
</protein>
<dbReference type="InterPro" id="IPR027417">
    <property type="entry name" value="P-loop_NTPase"/>
</dbReference>